<dbReference type="RefSeq" id="WP_179906250.1">
    <property type="nucleotide sequence ID" value="NZ_JACBXS010000020.1"/>
</dbReference>
<protein>
    <submittedName>
        <fullName evidence="5">Pilus assembly protein</fullName>
    </submittedName>
</protein>
<keyword evidence="6" id="KW-1185">Reference proteome</keyword>
<evidence type="ECO:0000259" key="3">
    <source>
        <dbReference type="Pfam" id="PF13400"/>
    </source>
</evidence>
<gene>
    <name evidence="5" type="ORF">HUK65_10895</name>
</gene>
<reference evidence="5 6" key="1">
    <citation type="journal article" date="2000" name="Arch. Microbiol.">
        <title>Rhodobaca bogoriensis gen. nov. and sp. nov., an alkaliphilic purple nonsulfur bacterium from African Rift Valley soda lakes.</title>
        <authorList>
            <person name="Milford A.D."/>
            <person name="Achenbach L.A."/>
            <person name="Jung D.O."/>
            <person name="Madigan M.T."/>
        </authorList>
    </citation>
    <scope>NUCLEOTIDE SEQUENCE [LARGE SCALE GENOMIC DNA]</scope>
    <source>
        <strain evidence="5 6">2376</strain>
    </source>
</reference>
<feature type="transmembrane region" description="Helical" evidence="2">
    <location>
        <begin position="38"/>
        <end position="60"/>
    </location>
</feature>
<evidence type="ECO:0000313" key="5">
    <source>
        <dbReference type="EMBL" id="NYS25499.1"/>
    </source>
</evidence>
<keyword evidence="2" id="KW-0812">Transmembrane</keyword>
<proteinExistence type="predicted"/>
<evidence type="ECO:0000256" key="1">
    <source>
        <dbReference type="SAM" id="MobiDB-lite"/>
    </source>
</evidence>
<feature type="domain" description="Putative Flp pilus-assembly TadG-like N-terminal" evidence="3">
    <location>
        <begin position="35"/>
        <end position="82"/>
    </location>
</feature>
<evidence type="ECO:0000256" key="2">
    <source>
        <dbReference type="SAM" id="Phobius"/>
    </source>
</evidence>
<organism evidence="5 6">
    <name type="scientific">Rhabdonatronobacter sediminivivens</name>
    <dbReference type="NCBI Taxonomy" id="2743469"/>
    <lineage>
        <taxon>Bacteria</taxon>
        <taxon>Pseudomonadati</taxon>
        <taxon>Pseudomonadota</taxon>
        <taxon>Alphaproteobacteria</taxon>
        <taxon>Rhodobacterales</taxon>
        <taxon>Paracoccaceae</taxon>
        <taxon>Rhabdonatronobacter</taxon>
    </lineage>
</organism>
<dbReference type="Proteomes" id="UP000529417">
    <property type="component" value="Unassembled WGS sequence"/>
</dbReference>
<feature type="domain" description="DUF7305" evidence="4">
    <location>
        <begin position="310"/>
        <end position="425"/>
    </location>
</feature>
<evidence type="ECO:0000313" key="6">
    <source>
        <dbReference type="Proteomes" id="UP000529417"/>
    </source>
</evidence>
<evidence type="ECO:0000259" key="4">
    <source>
        <dbReference type="Pfam" id="PF23981"/>
    </source>
</evidence>
<dbReference type="EMBL" id="JACBXS010000020">
    <property type="protein sequence ID" value="NYS25499.1"/>
    <property type="molecule type" value="Genomic_DNA"/>
</dbReference>
<dbReference type="Pfam" id="PF13400">
    <property type="entry name" value="Tad"/>
    <property type="match status" value="1"/>
</dbReference>
<dbReference type="InterPro" id="IPR028087">
    <property type="entry name" value="Tad_N"/>
</dbReference>
<dbReference type="AlphaFoldDB" id="A0A7Z0I0W3"/>
<sequence>MKLLRAVIILSAQCVGSWRGKPANSPRRFLAHESGATAVMLAVALPVMVLGMGIGAETGYQFMTQRKLQHAADLAAHAGAARLRARDNPAEIEAAATHVAVEGGFNADTGIIQVNTPPQAGPAANNPDSVEVTLNQTQRRYFSLLVRNDPVEISARAVAQITATGSVACVLALSPLAPGAVTVTGSTSVGLNGCDIASNSNAADALLMSGNSAALTANCAHAVGRSVVTSQLQLTGCPEVREFAPAVRDPYESVAEPARVGTCRNRNQGHPNQATTLTPTDTHPSGVNSMRFCNGLDIKGNVTFAPGLYIIESGDFTINSGEIDSSGAAGLHGEGVTFFLAGNARLRLGGNAQLTLAAPTSGPFSGLLFFSGRDQSGITHRVAGTSGSTIHGAVYAPSASIELTGNSRTVGGCTQVIGQQITFTGNSTLGSDCADAGTKDIPAIETVAIIE</sequence>
<dbReference type="InterPro" id="IPR055729">
    <property type="entry name" value="DUF7305"/>
</dbReference>
<comment type="caution">
    <text evidence="5">The sequence shown here is derived from an EMBL/GenBank/DDBJ whole genome shotgun (WGS) entry which is preliminary data.</text>
</comment>
<dbReference type="Pfam" id="PF23981">
    <property type="entry name" value="DUF7305"/>
    <property type="match status" value="1"/>
</dbReference>
<name>A0A7Z0I0W3_9RHOB</name>
<accession>A0A7Z0I0W3</accession>
<feature type="region of interest" description="Disordered" evidence="1">
    <location>
        <begin position="264"/>
        <end position="283"/>
    </location>
</feature>
<keyword evidence="2" id="KW-1133">Transmembrane helix</keyword>
<keyword evidence="2" id="KW-0472">Membrane</keyword>